<protein>
    <submittedName>
        <fullName evidence="1">Uncharacterized protein</fullName>
    </submittedName>
</protein>
<name>A0A382MUB9_9ZZZZ</name>
<proteinExistence type="predicted"/>
<gene>
    <name evidence="1" type="ORF">METZ01_LOCUS303946</name>
</gene>
<evidence type="ECO:0000313" key="1">
    <source>
        <dbReference type="EMBL" id="SVC51092.1"/>
    </source>
</evidence>
<accession>A0A382MUB9</accession>
<dbReference type="EMBL" id="UINC01095199">
    <property type="protein sequence ID" value="SVC51092.1"/>
    <property type="molecule type" value="Genomic_DNA"/>
</dbReference>
<reference evidence="1" key="1">
    <citation type="submission" date="2018-05" db="EMBL/GenBank/DDBJ databases">
        <authorList>
            <person name="Lanie J.A."/>
            <person name="Ng W.-L."/>
            <person name="Kazmierczak K.M."/>
            <person name="Andrzejewski T.M."/>
            <person name="Davidsen T.M."/>
            <person name="Wayne K.J."/>
            <person name="Tettelin H."/>
            <person name="Glass J.I."/>
            <person name="Rusch D."/>
            <person name="Podicherti R."/>
            <person name="Tsui H.-C.T."/>
            <person name="Winkler M.E."/>
        </authorList>
    </citation>
    <scope>NUCLEOTIDE SEQUENCE</scope>
</reference>
<dbReference type="AlphaFoldDB" id="A0A382MUB9"/>
<sequence>MRDNSRRFRRFVIADIVNRVGTRLGHRRHQSLHDIVDMNP</sequence>
<organism evidence="1">
    <name type="scientific">marine metagenome</name>
    <dbReference type="NCBI Taxonomy" id="408172"/>
    <lineage>
        <taxon>unclassified sequences</taxon>
        <taxon>metagenomes</taxon>
        <taxon>ecological metagenomes</taxon>
    </lineage>
</organism>